<feature type="region of interest" description="Disordered" evidence="2">
    <location>
        <begin position="136"/>
        <end position="227"/>
    </location>
</feature>
<evidence type="ECO:0000256" key="1">
    <source>
        <dbReference type="PROSITE-ProRule" id="PRU00708"/>
    </source>
</evidence>
<comment type="caution">
    <text evidence="3">The sequence shown here is derived from an EMBL/GenBank/DDBJ whole genome shotgun (WGS) entry which is preliminary data.</text>
</comment>
<dbReference type="PROSITE" id="PS51375">
    <property type="entry name" value="PPR"/>
    <property type="match status" value="1"/>
</dbReference>
<dbReference type="InterPro" id="IPR051114">
    <property type="entry name" value="Mito_RNA_Proc_CCM1"/>
</dbReference>
<organism evidence="3 4">
    <name type="scientific">Prorocentrum cordatum</name>
    <dbReference type="NCBI Taxonomy" id="2364126"/>
    <lineage>
        <taxon>Eukaryota</taxon>
        <taxon>Sar</taxon>
        <taxon>Alveolata</taxon>
        <taxon>Dinophyceae</taxon>
        <taxon>Prorocentrales</taxon>
        <taxon>Prorocentraceae</taxon>
        <taxon>Prorocentrum</taxon>
    </lineage>
</organism>
<evidence type="ECO:0000256" key="2">
    <source>
        <dbReference type="SAM" id="MobiDB-lite"/>
    </source>
</evidence>
<dbReference type="InterPro" id="IPR011990">
    <property type="entry name" value="TPR-like_helical_dom_sf"/>
</dbReference>
<feature type="compositionally biased region" description="Basic residues" evidence="2">
    <location>
        <begin position="173"/>
        <end position="187"/>
    </location>
</feature>
<keyword evidence="4" id="KW-1185">Reference proteome</keyword>
<evidence type="ECO:0008006" key="5">
    <source>
        <dbReference type="Google" id="ProtNLM"/>
    </source>
</evidence>
<dbReference type="InterPro" id="IPR002885">
    <property type="entry name" value="PPR_rpt"/>
</dbReference>
<dbReference type="PANTHER" id="PTHR47934">
    <property type="entry name" value="PENTATRICOPEPTIDE REPEAT-CONTAINING PROTEIN PET309, MITOCHONDRIAL"/>
    <property type="match status" value="1"/>
</dbReference>
<reference evidence="3" key="1">
    <citation type="submission" date="2023-10" db="EMBL/GenBank/DDBJ databases">
        <authorList>
            <person name="Chen Y."/>
            <person name="Shah S."/>
            <person name="Dougan E. K."/>
            <person name="Thang M."/>
            <person name="Chan C."/>
        </authorList>
    </citation>
    <scope>NUCLEOTIDE SEQUENCE [LARGE SCALE GENOMIC DNA]</scope>
</reference>
<feature type="repeat" description="PPR" evidence="1">
    <location>
        <begin position="79"/>
        <end position="113"/>
    </location>
</feature>
<feature type="compositionally biased region" description="Low complexity" evidence="2">
    <location>
        <begin position="195"/>
        <end position="212"/>
    </location>
</feature>
<dbReference type="PANTHER" id="PTHR47934:SF6">
    <property type="entry name" value="MITOCHONDRIAL GROUP I INTRON SPLICING FACTOR CCM1-RELATED"/>
    <property type="match status" value="1"/>
</dbReference>
<dbReference type="Gene3D" id="1.25.40.10">
    <property type="entry name" value="Tetratricopeptide repeat domain"/>
    <property type="match status" value="1"/>
</dbReference>
<gene>
    <name evidence="3" type="ORF">PCOR1329_LOCUS42065</name>
</gene>
<dbReference type="Proteomes" id="UP001189429">
    <property type="component" value="Unassembled WGS sequence"/>
</dbReference>
<name>A0ABN9TT62_9DINO</name>
<evidence type="ECO:0000313" key="3">
    <source>
        <dbReference type="EMBL" id="CAK0849352.1"/>
    </source>
</evidence>
<evidence type="ECO:0000313" key="4">
    <source>
        <dbReference type="Proteomes" id="UP001189429"/>
    </source>
</evidence>
<dbReference type="EMBL" id="CAUYUJ010015054">
    <property type="protein sequence ID" value="CAK0849352.1"/>
    <property type="molecule type" value="Genomic_DNA"/>
</dbReference>
<sequence length="227" mass="25065">MEANNIVPSNFTLGILVKLYGRRRQLDKAFEVVRELPRKHKFTVNAQVRTCLMCTCINNNSLERALAVFEELKSEQACDAKAYQSLINGCVRHGHLERAQILVEEACGLGREPSPLPPGQTLPSEAVEQLLRALASRGEMDRSRGQPAAREAAGREGAGGQEDLFGCPQHAQQSRRRLSRRRLQCRRPRWEALSARGAAPRRAPPRGARAAGMAWAQSSDPGGSGRY</sequence>
<proteinExistence type="predicted"/>
<dbReference type="Pfam" id="PF01535">
    <property type="entry name" value="PPR"/>
    <property type="match status" value="2"/>
</dbReference>
<accession>A0ABN9TT62</accession>
<protein>
    <recommendedName>
        <fullName evidence="5">Pentacotripeptide-repeat region of PRORP domain-containing protein</fullName>
    </recommendedName>
</protein>